<dbReference type="Proteomes" id="UP000008021">
    <property type="component" value="Chromosome 7"/>
</dbReference>
<evidence type="ECO:0000313" key="1">
    <source>
        <dbReference type="EnsemblPlants" id="OMERI07G10220.1"/>
    </source>
</evidence>
<dbReference type="EnsemblPlants" id="OMERI07G10220.1">
    <property type="protein sequence ID" value="OMERI07G10220.1"/>
    <property type="gene ID" value="OMERI07G10220"/>
</dbReference>
<organism evidence="1">
    <name type="scientific">Oryza meridionalis</name>
    <dbReference type="NCBI Taxonomy" id="40149"/>
    <lineage>
        <taxon>Eukaryota</taxon>
        <taxon>Viridiplantae</taxon>
        <taxon>Streptophyta</taxon>
        <taxon>Embryophyta</taxon>
        <taxon>Tracheophyta</taxon>
        <taxon>Spermatophyta</taxon>
        <taxon>Magnoliopsida</taxon>
        <taxon>Liliopsida</taxon>
        <taxon>Poales</taxon>
        <taxon>Poaceae</taxon>
        <taxon>BOP clade</taxon>
        <taxon>Oryzoideae</taxon>
        <taxon>Oryzeae</taxon>
        <taxon>Oryzinae</taxon>
        <taxon>Oryza</taxon>
    </lineage>
</organism>
<evidence type="ECO:0000313" key="2">
    <source>
        <dbReference type="Proteomes" id="UP000008021"/>
    </source>
</evidence>
<dbReference type="Gramene" id="OMERI07G10220.1">
    <property type="protein sequence ID" value="OMERI07G10220.1"/>
    <property type="gene ID" value="OMERI07G10220"/>
</dbReference>
<keyword evidence="2" id="KW-1185">Reference proteome</keyword>
<name>A0A0E0EAS4_9ORYZ</name>
<reference evidence="1" key="1">
    <citation type="submission" date="2015-04" db="UniProtKB">
        <authorList>
            <consortium name="EnsemblPlants"/>
        </authorList>
    </citation>
    <scope>IDENTIFICATION</scope>
</reference>
<dbReference type="AlphaFoldDB" id="A0A0E0EAS4"/>
<protein>
    <submittedName>
        <fullName evidence="1">Uncharacterized protein</fullName>
    </submittedName>
</protein>
<reference evidence="1" key="2">
    <citation type="submission" date="2018-05" db="EMBL/GenBank/DDBJ databases">
        <title>OmerRS3 (Oryza meridionalis Reference Sequence Version 3).</title>
        <authorList>
            <person name="Zhang J."/>
            <person name="Kudrna D."/>
            <person name="Lee S."/>
            <person name="Talag J."/>
            <person name="Welchert J."/>
            <person name="Wing R.A."/>
        </authorList>
    </citation>
    <scope>NUCLEOTIDE SEQUENCE [LARGE SCALE GENOMIC DNA]</scope>
    <source>
        <strain evidence="1">cv. OR44</strain>
    </source>
</reference>
<proteinExistence type="predicted"/>
<dbReference type="HOGENOM" id="CLU_2444589_0_0_1"/>
<accession>A0A0E0EAS4</accession>
<sequence length="90" mass="10135">MAVVDLEPVVKVRTNTEKSQVRRHALLLKIDRREGVGVLRKGCTWSSSAAARLVVKVRGGGEVVSAAPRQDRWERREGLRKRELEEGSEE</sequence>